<dbReference type="OrthoDB" id="5690048at2"/>
<evidence type="ECO:0000313" key="2">
    <source>
        <dbReference type="Proteomes" id="UP000243629"/>
    </source>
</evidence>
<dbReference type="InterPro" id="IPR012933">
    <property type="entry name" value="HicA_mRNA_interferase"/>
</dbReference>
<protein>
    <submittedName>
        <fullName evidence="1">HicA toxin of toxin-antitoxin</fullName>
    </submittedName>
</protein>
<gene>
    <name evidence="1" type="ORF">SAMN05216217_10547</name>
</gene>
<accession>A0A1I4QU71</accession>
<dbReference type="Pfam" id="PF07927">
    <property type="entry name" value="HicA_toxin"/>
    <property type="match status" value="1"/>
</dbReference>
<keyword evidence="2" id="KW-1185">Reference proteome</keyword>
<dbReference type="Proteomes" id="UP000243629">
    <property type="component" value="Unassembled WGS sequence"/>
</dbReference>
<dbReference type="GO" id="GO:0003729">
    <property type="term" value="F:mRNA binding"/>
    <property type="evidence" value="ECO:0007669"/>
    <property type="project" value="InterPro"/>
</dbReference>
<name>A0A1I4QU71_9GAMM</name>
<dbReference type="EMBL" id="FOUI01000005">
    <property type="protein sequence ID" value="SFM43632.1"/>
    <property type="molecule type" value="Genomic_DNA"/>
</dbReference>
<reference evidence="2" key="1">
    <citation type="submission" date="2016-10" db="EMBL/GenBank/DDBJ databases">
        <authorList>
            <person name="Varghese N."/>
            <person name="Submissions S."/>
        </authorList>
    </citation>
    <scope>NUCLEOTIDE SEQUENCE [LARGE SCALE GENOMIC DNA]</scope>
    <source>
        <strain evidence="2">DSM 24213</strain>
    </source>
</reference>
<proteinExistence type="predicted"/>
<evidence type="ECO:0000313" key="1">
    <source>
        <dbReference type="EMBL" id="SFM43632.1"/>
    </source>
</evidence>
<dbReference type="STRING" id="1720063.SAMN05216217_10547"/>
<dbReference type="AlphaFoldDB" id="A0A1I4QU71"/>
<dbReference type="RefSeq" id="WP_093474421.1">
    <property type="nucleotide sequence ID" value="NZ_FOUI01000005.1"/>
</dbReference>
<organism evidence="1 2">
    <name type="scientific">Halopseudomonas yangmingensis</name>
    <dbReference type="NCBI Taxonomy" id="1720063"/>
    <lineage>
        <taxon>Bacteria</taxon>
        <taxon>Pseudomonadati</taxon>
        <taxon>Pseudomonadota</taxon>
        <taxon>Gammaproteobacteria</taxon>
        <taxon>Pseudomonadales</taxon>
        <taxon>Pseudomonadaceae</taxon>
        <taxon>Halopseudomonas</taxon>
    </lineage>
</organism>
<sequence length="82" mass="9252">MSRQEKLLAKLLSKQSSFTWQELTSLLSGLGYRQLEGQGSRVKFDNGNPHAMINLHRPHPGNELKAYVKRQVIEHLKAGGLI</sequence>